<dbReference type="InterPro" id="IPR009537">
    <property type="entry name" value="DUF1156"/>
</dbReference>
<evidence type="ECO:0000259" key="1">
    <source>
        <dbReference type="Pfam" id="PF06634"/>
    </source>
</evidence>
<gene>
    <name evidence="2" type="ORF">ENU78_00540</name>
</gene>
<evidence type="ECO:0000313" key="2">
    <source>
        <dbReference type="EMBL" id="HGK22934.1"/>
    </source>
</evidence>
<accession>A0A7V3ZH79</accession>
<dbReference type="AlphaFoldDB" id="A0A7V3ZH79"/>
<sequence>MNKKSFIEVSFPVKEVSEISAKEKNIRHGHISTLHIWWTRKPLASSRATSYAALISEPESPEEWEKKRQFIIELSKCENSLDQHIINKARRDILEANGGKPLKVLDPFSGGGSIPLEALRLGCEVHAIEYNPVAVLILKCTLEYPQKYGRPIKKTVENNLGVISEIEINPLLEDVKRWGNWVLEEAKKEIGKFYPEDEDRSISVGYYWMRTIPCQNPSCEAEIPLTANWWLAKKDKKNVSLYPYVEGKEVKFKIVGDGFEKMPPDFDPEKGTVSRAIVVCPICGSTIDDDTTRKLFQNGKSGQRMIAVVLYSGKGEGKTYRLATEKDMEIFKEAERYLEEKRNKLMEEWGMDPVPDEPTPEGRGRGAERAFSVRNFGLSKWGDLFNSRQKLALITFTEKVRLAYKKMIEEGYDEEYAKAVVSYLGLIPSRLADTNSTLCHWDGTWEKISTTFARQALPMNWDYIETNIFSEKGYSYQNILENNILNVLSHLSQIPPVEKEEEE</sequence>
<proteinExistence type="predicted"/>
<dbReference type="SUPFAM" id="SSF53335">
    <property type="entry name" value="S-adenosyl-L-methionine-dependent methyltransferases"/>
    <property type="match status" value="1"/>
</dbReference>
<name>A0A7V3ZH79_DICTH</name>
<protein>
    <submittedName>
        <fullName evidence="2">DUF1156 domain-containing protein</fullName>
    </submittedName>
</protein>
<dbReference type="InterPro" id="IPR029063">
    <property type="entry name" value="SAM-dependent_MTases_sf"/>
</dbReference>
<dbReference type="Pfam" id="PF06634">
    <property type="entry name" value="DUF1156"/>
    <property type="match status" value="1"/>
</dbReference>
<feature type="domain" description="DUF1156" evidence="1">
    <location>
        <begin position="11"/>
        <end position="69"/>
    </location>
</feature>
<dbReference type="EMBL" id="DTDV01000004">
    <property type="protein sequence ID" value="HGK22934.1"/>
    <property type="molecule type" value="Genomic_DNA"/>
</dbReference>
<organism evidence="2">
    <name type="scientific">Dictyoglomus thermophilum</name>
    <dbReference type="NCBI Taxonomy" id="14"/>
    <lineage>
        <taxon>Bacteria</taxon>
        <taxon>Pseudomonadati</taxon>
        <taxon>Dictyoglomota</taxon>
        <taxon>Dictyoglomia</taxon>
        <taxon>Dictyoglomales</taxon>
        <taxon>Dictyoglomaceae</taxon>
        <taxon>Dictyoglomus</taxon>
    </lineage>
</organism>
<dbReference type="Gene3D" id="3.40.50.150">
    <property type="entry name" value="Vaccinia Virus protein VP39"/>
    <property type="match status" value="1"/>
</dbReference>
<comment type="caution">
    <text evidence="2">The sequence shown here is derived from an EMBL/GenBank/DDBJ whole genome shotgun (WGS) entry which is preliminary data.</text>
</comment>
<reference evidence="2" key="1">
    <citation type="journal article" date="2020" name="mSystems">
        <title>Genome- and Community-Level Interaction Insights into Carbon Utilization and Element Cycling Functions of Hydrothermarchaeota in Hydrothermal Sediment.</title>
        <authorList>
            <person name="Zhou Z."/>
            <person name="Liu Y."/>
            <person name="Xu W."/>
            <person name="Pan J."/>
            <person name="Luo Z.H."/>
            <person name="Li M."/>
        </authorList>
    </citation>
    <scope>NUCLEOTIDE SEQUENCE [LARGE SCALE GENOMIC DNA]</scope>
    <source>
        <strain evidence="2">SpSt-70</strain>
    </source>
</reference>